<evidence type="ECO:0000256" key="2">
    <source>
        <dbReference type="ARBA" id="ARBA00004496"/>
    </source>
</evidence>
<keyword evidence="5 6" id="KW-0546">Nucleotide metabolism</keyword>
<keyword evidence="3 6" id="KW-0963">Cytoplasm</keyword>
<dbReference type="PATRIC" id="fig|85874.4.peg.1233"/>
<organism evidence="7 8">
    <name type="scientific">Thermacetogenium phaeum</name>
    <dbReference type="NCBI Taxonomy" id="85874"/>
    <lineage>
        <taxon>Bacteria</taxon>
        <taxon>Bacillati</taxon>
        <taxon>Bacillota</taxon>
        <taxon>Clostridia</taxon>
        <taxon>Thermoanaerobacterales</taxon>
        <taxon>Thermoanaerobacteraceae</taxon>
        <taxon>Thermacetogenium</taxon>
    </lineage>
</organism>
<comment type="catalytic activity">
    <reaction evidence="6">
        <text>dTTP + H2O = dTMP + diphosphate + H(+)</text>
        <dbReference type="Rhea" id="RHEA:28534"/>
        <dbReference type="ChEBI" id="CHEBI:15377"/>
        <dbReference type="ChEBI" id="CHEBI:15378"/>
        <dbReference type="ChEBI" id="CHEBI:33019"/>
        <dbReference type="ChEBI" id="CHEBI:37568"/>
        <dbReference type="ChEBI" id="CHEBI:63528"/>
        <dbReference type="EC" id="3.6.1.9"/>
    </reaction>
</comment>
<comment type="function">
    <text evidence="6">Nucleoside triphosphate pyrophosphatase that hydrolyzes dTTP and UTP. May have a dual role in cell division arrest and in preventing the incorporation of modified nucleotides into cellular nucleic acids.</text>
</comment>
<dbReference type="AlphaFoldDB" id="A0A124FK09"/>
<dbReference type="GO" id="GO:0036218">
    <property type="term" value="F:dTTP diphosphatase activity"/>
    <property type="evidence" value="ECO:0007669"/>
    <property type="project" value="RHEA"/>
</dbReference>
<dbReference type="GO" id="GO:0036221">
    <property type="term" value="F:UTP diphosphatase activity"/>
    <property type="evidence" value="ECO:0007669"/>
    <property type="project" value="RHEA"/>
</dbReference>
<keyword evidence="4 6" id="KW-0378">Hydrolase</keyword>
<comment type="subcellular location">
    <subcellularLocation>
        <location evidence="2 6">Cytoplasm</location>
    </subcellularLocation>
</comment>
<comment type="similarity">
    <text evidence="6">Belongs to the Maf family. YhdE subfamily.</text>
</comment>
<comment type="caution">
    <text evidence="6">Lacks conserved residue(s) required for the propagation of feature annotation.</text>
</comment>
<comment type="cofactor">
    <cofactor evidence="1 6">
        <name>a divalent metal cation</name>
        <dbReference type="ChEBI" id="CHEBI:60240"/>
    </cofactor>
</comment>
<dbReference type="PIRSF" id="PIRSF006305">
    <property type="entry name" value="Maf"/>
    <property type="match status" value="1"/>
</dbReference>
<evidence type="ECO:0000256" key="3">
    <source>
        <dbReference type="ARBA" id="ARBA00022490"/>
    </source>
</evidence>
<feature type="site" description="Important for substrate specificity" evidence="6">
    <location>
        <position position="15"/>
    </location>
</feature>
<feature type="site" description="Important for substrate specificity" evidence="6">
    <location>
        <position position="73"/>
    </location>
</feature>
<accession>A0A124FK09</accession>
<dbReference type="Proteomes" id="UP000053326">
    <property type="component" value="Unassembled WGS sequence"/>
</dbReference>
<dbReference type="InterPro" id="IPR029001">
    <property type="entry name" value="ITPase-like_fam"/>
</dbReference>
<dbReference type="InterPro" id="IPR003697">
    <property type="entry name" value="Maf-like"/>
</dbReference>
<sequence length="201" mass="22118">MVALQEIILASASPRRKKLLEQIGLKFRVIPSRVEEIPAPGLEKRELVLRLADLKAGYVAGLYPRAIVLGADTIVCCEGQILGKPRDRDDAARMLRLLSGRIHEVITGLVLRQESRGLVRTEAVTTLVRFRDLSQKEIDGYIATGEPFDKAGAYGIQGYGALLVESIKGCYFNVVGLPLSRLPAMFRDFGVELLCPNLNTV</sequence>
<feature type="site" description="Important for substrate specificity" evidence="6">
    <location>
        <position position="157"/>
    </location>
</feature>
<dbReference type="EC" id="3.6.1.9" evidence="6"/>
<evidence type="ECO:0000256" key="1">
    <source>
        <dbReference type="ARBA" id="ARBA00001968"/>
    </source>
</evidence>
<dbReference type="EMBL" id="LGFO01000268">
    <property type="protein sequence ID" value="KUK35754.1"/>
    <property type="molecule type" value="Genomic_DNA"/>
</dbReference>
<comment type="caution">
    <text evidence="7">The sequence shown here is derived from an EMBL/GenBank/DDBJ whole genome shotgun (WGS) entry which is preliminary data.</text>
</comment>
<gene>
    <name evidence="7" type="ORF">XD66_1537</name>
</gene>
<dbReference type="PANTHER" id="PTHR43213">
    <property type="entry name" value="BIFUNCTIONAL DTTP/UTP PYROPHOSPHATASE/METHYLTRANSFERASE PROTEIN-RELATED"/>
    <property type="match status" value="1"/>
</dbReference>
<dbReference type="Pfam" id="PF02545">
    <property type="entry name" value="Maf"/>
    <property type="match status" value="1"/>
</dbReference>
<reference evidence="8" key="1">
    <citation type="journal article" date="2015" name="MBio">
        <title>Genome-Resolved Metagenomic Analysis Reveals Roles for Candidate Phyla and Other Microbial Community Members in Biogeochemical Transformations in Oil Reservoirs.</title>
        <authorList>
            <person name="Hu P."/>
            <person name="Tom L."/>
            <person name="Singh A."/>
            <person name="Thomas B.C."/>
            <person name="Baker B.J."/>
            <person name="Piceno Y.M."/>
            <person name="Andersen G.L."/>
            <person name="Banfield J.F."/>
        </authorList>
    </citation>
    <scope>NUCLEOTIDE SEQUENCE [LARGE SCALE GENOMIC DNA]</scope>
</reference>
<name>A0A124FK09_9THEO</name>
<dbReference type="GO" id="GO:0009117">
    <property type="term" value="P:nucleotide metabolic process"/>
    <property type="evidence" value="ECO:0007669"/>
    <property type="project" value="UniProtKB-KW"/>
</dbReference>
<protein>
    <recommendedName>
        <fullName evidence="6">dTTP/UTP pyrophosphatase</fullName>
        <shortName evidence="6">dTTPase/UTPase</shortName>
        <ecNumber evidence="6">3.6.1.9</ecNumber>
    </recommendedName>
    <alternativeName>
        <fullName evidence="6">Nucleoside triphosphate pyrophosphatase</fullName>
    </alternativeName>
    <alternativeName>
        <fullName evidence="6">Nucleotide pyrophosphatase</fullName>
        <shortName evidence="6">Nucleotide PPase</shortName>
    </alternativeName>
</protein>
<dbReference type="CDD" id="cd00555">
    <property type="entry name" value="Maf"/>
    <property type="match status" value="1"/>
</dbReference>
<proteinExistence type="inferred from homology"/>
<dbReference type="GO" id="GO:0005737">
    <property type="term" value="C:cytoplasm"/>
    <property type="evidence" value="ECO:0007669"/>
    <property type="project" value="UniProtKB-SubCell"/>
</dbReference>
<evidence type="ECO:0000313" key="7">
    <source>
        <dbReference type="EMBL" id="KUK35754.1"/>
    </source>
</evidence>
<dbReference type="SUPFAM" id="SSF52972">
    <property type="entry name" value="ITPase-like"/>
    <property type="match status" value="1"/>
</dbReference>
<feature type="active site" description="Proton acceptor" evidence="6">
    <location>
        <position position="72"/>
    </location>
</feature>
<dbReference type="NCBIfam" id="TIGR00172">
    <property type="entry name" value="maf"/>
    <property type="match status" value="1"/>
</dbReference>
<dbReference type="FunFam" id="3.90.950.10:FF:000005">
    <property type="entry name" value="7-methyl-GTP pyrophosphatase"/>
    <property type="match status" value="1"/>
</dbReference>
<dbReference type="HAMAP" id="MF_00528">
    <property type="entry name" value="Maf"/>
    <property type="match status" value="1"/>
</dbReference>
<comment type="catalytic activity">
    <reaction evidence="6">
        <text>UTP + H2O = UMP + diphosphate + H(+)</text>
        <dbReference type="Rhea" id="RHEA:29395"/>
        <dbReference type="ChEBI" id="CHEBI:15377"/>
        <dbReference type="ChEBI" id="CHEBI:15378"/>
        <dbReference type="ChEBI" id="CHEBI:33019"/>
        <dbReference type="ChEBI" id="CHEBI:46398"/>
        <dbReference type="ChEBI" id="CHEBI:57865"/>
        <dbReference type="EC" id="3.6.1.9"/>
    </reaction>
</comment>
<evidence type="ECO:0000256" key="4">
    <source>
        <dbReference type="ARBA" id="ARBA00022801"/>
    </source>
</evidence>
<evidence type="ECO:0000256" key="5">
    <source>
        <dbReference type="ARBA" id="ARBA00023080"/>
    </source>
</evidence>
<dbReference type="PANTHER" id="PTHR43213:SF5">
    <property type="entry name" value="BIFUNCTIONAL DTTP_UTP PYROPHOSPHATASE_METHYLTRANSFERASE PROTEIN-RELATED"/>
    <property type="match status" value="1"/>
</dbReference>
<dbReference type="Gene3D" id="3.90.950.10">
    <property type="match status" value="1"/>
</dbReference>
<evidence type="ECO:0000313" key="8">
    <source>
        <dbReference type="Proteomes" id="UP000053326"/>
    </source>
</evidence>
<evidence type="ECO:0000256" key="6">
    <source>
        <dbReference type="HAMAP-Rule" id="MF_00528"/>
    </source>
</evidence>